<gene>
    <name evidence="4" type="ORF">POL25_10000</name>
</gene>
<keyword evidence="5" id="KW-1185">Reference proteome</keyword>
<dbReference type="InterPro" id="IPR043504">
    <property type="entry name" value="Peptidase_S1_PA_chymotrypsin"/>
</dbReference>
<dbReference type="RefSeq" id="WP_272085710.1">
    <property type="nucleotide sequence ID" value="NZ_JAQNDL010000001.1"/>
</dbReference>
<keyword evidence="2" id="KW-1015">Disulfide bond</keyword>
<dbReference type="InterPro" id="IPR001254">
    <property type="entry name" value="Trypsin_dom"/>
</dbReference>
<dbReference type="Pfam" id="PF00089">
    <property type="entry name" value="Trypsin"/>
    <property type="match status" value="1"/>
</dbReference>
<keyword evidence="4" id="KW-0378">Hydrolase</keyword>
<comment type="caution">
    <text evidence="4">The sequence shown here is derived from an EMBL/GenBank/DDBJ whole genome shotgun (WGS) entry which is preliminary data.</text>
</comment>
<dbReference type="Gene3D" id="2.40.10.10">
    <property type="entry name" value="Trypsin-like serine proteases"/>
    <property type="match status" value="1"/>
</dbReference>
<dbReference type="PANTHER" id="PTHR24276">
    <property type="entry name" value="POLYSERASE-RELATED"/>
    <property type="match status" value="1"/>
</dbReference>
<organism evidence="4 5">
    <name type="scientific">Nannocystis bainbridge</name>
    <dbReference type="NCBI Taxonomy" id="2995303"/>
    <lineage>
        <taxon>Bacteria</taxon>
        <taxon>Pseudomonadati</taxon>
        <taxon>Myxococcota</taxon>
        <taxon>Polyangia</taxon>
        <taxon>Nannocystales</taxon>
        <taxon>Nannocystaceae</taxon>
        <taxon>Nannocystis</taxon>
    </lineage>
</organism>
<dbReference type="EC" id="3.4.21.-" evidence="4"/>
<dbReference type="EMBL" id="JAQNDL010000001">
    <property type="protein sequence ID" value="MDC0717224.1"/>
    <property type="molecule type" value="Genomic_DNA"/>
</dbReference>
<dbReference type="SMART" id="SM00020">
    <property type="entry name" value="Tryp_SPc"/>
    <property type="match status" value="1"/>
</dbReference>
<name>A0ABT5DU99_9BACT</name>
<feature type="domain" description="Peptidase S1" evidence="3">
    <location>
        <begin position="28"/>
        <end position="261"/>
    </location>
</feature>
<dbReference type="InterPro" id="IPR001314">
    <property type="entry name" value="Peptidase_S1A"/>
</dbReference>
<accession>A0ABT5DU99</accession>
<dbReference type="SUPFAM" id="SSF50494">
    <property type="entry name" value="Trypsin-like serine proteases"/>
    <property type="match status" value="1"/>
</dbReference>
<evidence type="ECO:0000256" key="2">
    <source>
        <dbReference type="ARBA" id="ARBA00023157"/>
    </source>
</evidence>
<dbReference type="InterPro" id="IPR009003">
    <property type="entry name" value="Peptidase_S1_PA"/>
</dbReference>
<dbReference type="PROSITE" id="PS00134">
    <property type="entry name" value="TRYPSIN_HIS"/>
    <property type="match status" value="1"/>
</dbReference>
<dbReference type="PANTHER" id="PTHR24276:SF91">
    <property type="entry name" value="AT26814P-RELATED"/>
    <property type="match status" value="1"/>
</dbReference>
<dbReference type="GO" id="GO:0016787">
    <property type="term" value="F:hydrolase activity"/>
    <property type="evidence" value="ECO:0007669"/>
    <property type="project" value="UniProtKB-KW"/>
</dbReference>
<dbReference type="InterPro" id="IPR050430">
    <property type="entry name" value="Peptidase_S1"/>
</dbReference>
<reference evidence="4 5" key="1">
    <citation type="submission" date="2022-11" db="EMBL/GenBank/DDBJ databases">
        <title>Minimal conservation of predation-associated metabolite biosynthetic gene clusters underscores biosynthetic potential of Myxococcota including descriptions for ten novel species: Archangium lansinium sp. nov., Myxococcus landrumus sp. nov., Nannocystis bai.</title>
        <authorList>
            <person name="Ahearne A."/>
            <person name="Stevens C."/>
            <person name="Dowd S."/>
        </authorList>
    </citation>
    <scope>NUCLEOTIDE SEQUENCE [LARGE SCALE GENOMIC DNA]</scope>
    <source>
        <strain evidence="4 5">BB15-2</strain>
    </source>
</reference>
<sequence length="316" mass="33769">MFAGSTAALVSVLCGLPLGAGAPRPVPIVGGEEVPVDEWTSVVAILSQDTITTASLCTGTLVAPRVVLTAAHCLTHEPKLEEMAVVFGDSIYTQDERRIAGVERYGTYPTACVENCKSDAWDFGYVILAQDVYGVPLVPPLTTQEEWDETMHVGDEIHVVGFGVVRDAEDDPLQTTADVGHKRIMTTPIDTFSKSRREFRAGGEGQDACGGDSGGPAFVRLASGAYRLAGVTSRGVRPCGTGDSVYGVPYPILTWLREETGADLLPSDCPDGDCLVMSEPAEGCAISREGQGEALAWALPLLVFARRRRQTRSPRR</sequence>
<comment type="similarity">
    <text evidence="1">Belongs to the peptidase S1 family.</text>
</comment>
<evidence type="ECO:0000256" key="1">
    <source>
        <dbReference type="ARBA" id="ARBA00007664"/>
    </source>
</evidence>
<dbReference type="PROSITE" id="PS50240">
    <property type="entry name" value="TRYPSIN_DOM"/>
    <property type="match status" value="1"/>
</dbReference>
<proteinExistence type="inferred from homology"/>
<evidence type="ECO:0000313" key="5">
    <source>
        <dbReference type="Proteomes" id="UP001221686"/>
    </source>
</evidence>
<dbReference type="PRINTS" id="PR00722">
    <property type="entry name" value="CHYMOTRYPSIN"/>
</dbReference>
<evidence type="ECO:0000313" key="4">
    <source>
        <dbReference type="EMBL" id="MDC0717224.1"/>
    </source>
</evidence>
<dbReference type="Proteomes" id="UP001221686">
    <property type="component" value="Unassembled WGS sequence"/>
</dbReference>
<dbReference type="InterPro" id="IPR018114">
    <property type="entry name" value="TRYPSIN_HIS"/>
</dbReference>
<evidence type="ECO:0000259" key="3">
    <source>
        <dbReference type="PROSITE" id="PS50240"/>
    </source>
</evidence>
<protein>
    <submittedName>
        <fullName evidence="4">Trypsin-like serine protease</fullName>
        <ecNumber evidence="4">3.4.21.-</ecNumber>
    </submittedName>
</protein>